<organism evidence="4 5">
    <name type="scientific">Ceratodon purpureus</name>
    <name type="common">Fire moss</name>
    <name type="synonym">Dicranum purpureum</name>
    <dbReference type="NCBI Taxonomy" id="3225"/>
    <lineage>
        <taxon>Eukaryota</taxon>
        <taxon>Viridiplantae</taxon>
        <taxon>Streptophyta</taxon>
        <taxon>Embryophyta</taxon>
        <taxon>Bryophyta</taxon>
        <taxon>Bryophytina</taxon>
        <taxon>Bryopsida</taxon>
        <taxon>Dicranidae</taxon>
        <taxon>Pseudoditrichales</taxon>
        <taxon>Ditrichaceae</taxon>
        <taxon>Ceratodon</taxon>
    </lineage>
</organism>
<proteinExistence type="inferred from homology"/>
<evidence type="ECO:0008006" key="6">
    <source>
        <dbReference type="Google" id="ProtNLM"/>
    </source>
</evidence>
<dbReference type="Proteomes" id="UP000822688">
    <property type="component" value="Chromosome 1"/>
</dbReference>
<feature type="chain" id="PRO_5035715106" description="Stigma-specific STIG1-like protein 1" evidence="3">
    <location>
        <begin position="25"/>
        <end position="149"/>
    </location>
</feature>
<evidence type="ECO:0000313" key="4">
    <source>
        <dbReference type="EMBL" id="KAG0589741.1"/>
    </source>
</evidence>
<feature type="signal peptide" evidence="3">
    <location>
        <begin position="1"/>
        <end position="24"/>
    </location>
</feature>
<evidence type="ECO:0000256" key="3">
    <source>
        <dbReference type="SAM" id="SignalP"/>
    </source>
</evidence>
<evidence type="ECO:0000256" key="2">
    <source>
        <dbReference type="ARBA" id="ARBA00022729"/>
    </source>
</evidence>
<comment type="caution">
    <text evidence="4">The sequence shown here is derived from an EMBL/GenBank/DDBJ whole genome shotgun (WGS) entry which is preliminary data.</text>
</comment>
<name>A0A8T0J4F3_CERPU</name>
<dbReference type="PANTHER" id="PTHR33227:SF48">
    <property type="entry name" value="STIGMA-SPECIFIC STIG1-LIKE PROTEIN 4"/>
    <property type="match status" value="1"/>
</dbReference>
<evidence type="ECO:0000256" key="1">
    <source>
        <dbReference type="ARBA" id="ARBA00006010"/>
    </source>
</evidence>
<dbReference type="AlphaFoldDB" id="A0A8T0J4F3"/>
<dbReference type="EMBL" id="CM026421">
    <property type="protein sequence ID" value="KAG0589741.1"/>
    <property type="molecule type" value="Genomic_DNA"/>
</dbReference>
<keyword evidence="5" id="KW-1185">Reference proteome</keyword>
<evidence type="ECO:0000313" key="5">
    <source>
        <dbReference type="Proteomes" id="UP000822688"/>
    </source>
</evidence>
<accession>A0A8T0J4F3</accession>
<protein>
    <recommendedName>
        <fullName evidence="6">Stigma-specific STIG1-like protein 1</fullName>
    </recommendedName>
</protein>
<gene>
    <name evidence="4" type="ORF">KC19_1G044000</name>
</gene>
<reference evidence="4" key="1">
    <citation type="submission" date="2020-06" db="EMBL/GenBank/DDBJ databases">
        <title>WGS assembly of Ceratodon purpureus strain R40.</title>
        <authorList>
            <person name="Carey S.B."/>
            <person name="Jenkins J."/>
            <person name="Shu S."/>
            <person name="Lovell J.T."/>
            <person name="Sreedasyam A."/>
            <person name="Maumus F."/>
            <person name="Tiley G.P."/>
            <person name="Fernandez-Pozo N."/>
            <person name="Barry K."/>
            <person name="Chen C."/>
            <person name="Wang M."/>
            <person name="Lipzen A."/>
            <person name="Daum C."/>
            <person name="Saski C.A."/>
            <person name="Payton A.C."/>
            <person name="Mcbreen J.C."/>
            <person name="Conrad R.E."/>
            <person name="Kollar L.M."/>
            <person name="Olsson S."/>
            <person name="Huttunen S."/>
            <person name="Landis J.B."/>
            <person name="Wickett N.J."/>
            <person name="Johnson M.G."/>
            <person name="Rensing S.A."/>
            <person name="Grimwood J."/>
            <person name="Schmutz J."/>
            <person name="Mcdaniel S.F."/>
        </authorList>
    </citation>
    <scope>NUCLEOTIDE SEQUENCE</scope>
    <source>
        <strain evidence="4">R40</strain>
    </source>
</reference>
<keyword evidence="2 3" id="KW-0732">Signal</keyword>
<dbReference type="Pfam" id="PF04885">
    <property type="entry name" value="Stig1"/>
    <property type="match status" value="1"/>
</dbReference>
<dbReference type="InterPro" id="IPR006969">
    <property type="entry name" value="Stig-like"/>
</dbReference>
<sequence length="149" mass="15893">MASLSCRSVMWKVVILSVAMMAVATLVGATQEENELKVSSGGHGRFLLQQTGVGRRHLLNVKCGDGDGVCKLKGTDVRCCNGVCKDVDHDDDNCGNCNNKCTKNSFGWKCCGGKCVNIMTDPNNCLICGKKCSSGKPCQGGMCGYNSKW</sequence>
<dbReference type="PANTHER" id="PTHR33227">
    <property type="entry name" value="STIGMA-SPECIFIC STIG1-LIKE PROTEIN 3"/>
    <property type="match status" value="1"/>
</dbReference>
<comment type="similarity">
    <text evidence="1">Belongs to the STIG1 family.</text>
</comment>